<gene>
    <name evidence="1" type="ORF">WNY77_14325</name>
</gene>
<reference evidence="1 2" key="1">
    <citation type="submission" date="2024-03" db="EMBL/GenBank/DDBJ databases">
        <title>Community enrichment and isolation of bacterial strains for fucoidan degradation.</title>
        <authorList>
            <person name="Sichert A."/>
        </authorList>
    </citation>
    <scope>NUCLEOTIDE SEQUENCE [LARGE SCALE GENOMIC DNA]</scope>
    <source>
        <strain evidence="1 2">AS12</strain>
    </source>
</reference>
<keyword evidence="2" id="KW-1185">Reference proteome</keyword>
<organism evidence="1 2">
    <name type="scientific">Paraglaciecola mesophila</name>
    <dbReference type="NCBI Taxonomy" id="197222"/>
    <lineage>
        <taxon>Bacteria</taxon>
        <taxon>Pseudomonadati</taxon>
        <taxon>Pseudomonadota</taxon>
        <taxon>Gammaproteobacteria</taxon>
        <taxon>Alteromonadales</taxon>
        <taxon>Alteromonadaceae</taxon>
        <taxon>Paraglaciecola</taxon>
    </lineage>
</organism>
<evidence type="ECO:0000313" key="1">
    <source>
        <dbReference type="EMBL" id="MEM5498580.1"/>
    </source>
</evidence>
<name>A0ABU9SXH6_9ALTE</name>
<dbReference type="Proteomes" id="UP001461163">
    <property type="component" value="Unassembled WGS sequence"/>
</dbReference>
<accession>A0ABU9SXH6</accession>
<dbReference type="EMBL" id="JBBMQS010000008">
    <property type="protein sequence ID" value="MEM5498580.1"/>
    <property type="molecule type" value="Genomic_DNA"/>
</dbReference>
<protein>
    <submittedName>
        <fullName evidence="1">Uncharacterized protein</fullName>
    </submittedName>
</protein>
<proteinExistence type="predicted"/>
<evidence type="ECO:0000313" key="2">
    <source>
        <dbReference type="Proteomes" id="UP001461163"/>
    </source>
</evidence>
<dbReference type="RefSeq" id="WP_342882103.1">
    <property type="nucleotide sequence ID" value="NZ_JBBMQS010000008.1"/>
</dbReference>
<comment type="caution">
    <text evidence="1">The sequence shown here is derived from an EMBL/GenBank/DDBJ whole genome shotgun (WGS) entry which is preliminary data.</text>
</comment>
<sequence>MVSSIIVSQFSGELPEFGKDRKIKGMTGPLYDPAKVLEILKVKKPIAWANKCISDMQKWSFDEDDLEELTRYAIEHGQYIDSEWCTNKPNGAFAACDSYRFTRREWNENAYREMSFDYYVKVAIGKTGKVLLLASCHPSGS</sequence>